<dbReference type="EMBL" id="UGYW01000002">
    <property type="protein sequence ID" value="SUJ01656.1"/>
    <property type="molecule type" value="Genomic_DNA"/>
</dbReference>
<accession>A0A380BIT6</accession>
<dbReference type="InterPro" id="IPR016024">
    <property type="entry name" value="ARM-type_fold"/>
</dbReference>
<dbReference type="AlphaFoldDB" id="A0A380BIT6"/>
<dbReference type="Pfam" id="PF08713">
    <property type="entry name" value="DNA_alkylation"/>
    <property type="match status" value="1"/>
</dbReference>
<proteinExistence type="predicted"/>
<dbReference type="InterPro" id="IPR014825">
    <property type="entry name" value="DNA_alkylation"/>
</dbReference>
<reference evidence="1 2" key="1">
    <citation type="submission" date="2018-06" db="EMBL/GenBank/DDBJ databases">
        <authorList>
            <consortium name="Pathogen Informatics"/>
            <person name="Doyle S."/>
        </authorList>
    </citation>
    <scope>NUCLEOTIDE SEQUENCE [LARGE SCALE GENOMIC DNA]</scope>
    <source>
        <strain evidence="1 2">NCTC11388</strain>
    </source>
</reference>
<dbReference type="SUPFAM" id="SSF48371">
    <property type="entry name" value="ARM repeat"/>
    <property type="match status" value="1"/>
</dbReference>
<organism evidence="1 2">
    <name type="scientific">Sphingobacterium spiritivorum</name>
    <name type="common">Flavobacterium spiritivorum</name>
    <dbReference type="NCBI Taxonomy" id="258"/>
    <lineage>
        <taxon>Bacteria</taxon>
        <taxon>Pseudomonadati</taxon>
        <taxon>Bacteroidota</taxon>
        <taxon>Sphingobacteriia</taxon>
        <taxon>Sphingobacteriales</taxon>
        <taxon>Sphingobacteriaceae</taxon>
        <taxon>Sphingobacterium</taxon>
    </lineage>
</organism>
<name>A0A380BIT6_SPHSI</name>
<gene>
    <name evidence="1" type="ORF">NCTC11388_00856</name>
</gene>
<protein>
    <submittedName>
        <fullName evidence="1">DNA alkylation repair enzyme</fullName>
    </submittedName>
</protein>
<dbReference type="Gene3D" id="1.25.40.290">
    <property type="entry name" value="ARM repeat domains"/>
    <property type="match status" value="1"/>
</dbReference>
<dbReference type="RefSeq" id="WP_115169238.1">
    <property type="nucleotide sequence ID" value="NZ_UGYW01000002.1"/>
</dbReference>
<dbReference type="Proteomes" id="UP000254893">
    <property type="component" value="Unassembled WGS sequence"/>
</dbReference>
<sequence>MKDEKRKGARSAKDIPAEVLEQLNSGLIESANLTEWLAIDQNILLRHVLSQMGREHYIAPVSAAINKLQKQTVNTVNEAIGNTILTLSVSYSDPHIQQALKTHPSDMVRCWATYLTGNNESLSITEKLDQIQFSAADSHFGVREIAWMAVRNSIVQHLEYSIHILTLWAAHKNENIRRFASESIRPRGVWCAHIEILKKQPELALPVLEQLKSDSSKYVRDSVGNWLNDASKTNPAFVLDICSRWKMESPTKETLYILKKAMRTLDKQA</sequence>
<evidence type="ECO:0000313" key="1">
    <source>
        <dbReference type="EMBL" id="SUJ01656.1"/>
    </source>
</evidence>
<evidence type="ECO:0000313" key="2">
    <source>
        <dbReference type="Proteomes" id="UP000254893"/>
    </source>
</evidence>